<comment type="caution">
    <text evidence="8">The sequence shown here is derived from an EMBL/GenBank/DDBJ whole genome shotgun (WGS) entry which is preliminary data.</text>
</comment>
<keyword evidence="5" id="KW-0560">Oxidoreductase</keyword>
<dbReference type="PROSITE" id="PS00862">
    <property type="entry name" value="OX2_COVAL_FAD"/>
    <property type="match status" value="1"/>
</dbReference>
<dbReference type="PROSITE" id="PS51387">
    <property type="entry name" value="FAD_PCMH"/>
    <property type="match status" value="1"/>
</dbReference>
<dbReference type="InterPro" id="IPR016169">
    <property type="entry name" value="FAD-bd_PCMH_sub2"/>
</dbReference>
<dbReference type="InterPro" id="IPR016167">
    <property type="entry name" value="FAD-bd_PCMH_sub1"/>
</dbReference>
<dbReference type="Gene3D" id="3.40.462.20">
    <property type="match status" value="1"/>
</dbReference>
<evidence type="ECO:0000313" key="9">
    <source>
        <dbReference type="Proteomes" id="UP001500804"/>
    </source>
</evidence>
<evidence type="ECO:0000256" key="3">
    <source>
        <dbReference type="ARBA" id="ARBA00022630"/>
    </source>
</evidence>
<dbReference type="PANTHER" id="PTHR42973">
    <property type="entry name" value="BINDING OXIDOREDUCTASE, PUTATIVE (AFU_ORTHOLOGUE AFUA_1G17690)-RELATED"/>
    <property type="match status" value="1"/>
</dbReference>
<keyword evidence="9" id="KW-1185">Reference proteome</keyword>
<dbReference type="PANTHER" id="PTHR42973:SF39">
    <property type="entry name" value="FAD-BINDING PCMH-TYPE DOMAIN-CONTAINING PROTEIN"/>
    <property type="match status" value="1"/>
</dbReference>
<dbReference type="RefSeq" id="WP_345609664.1">
    <property type="nucleotide sequence ID" value="NZ_BAABJO010000028.1"/>
</dbReference>
<dbReference type="Gene3D" id="3.30.465.10">
    <property type="match status" value="1"/>
</dbReference>
<comment type="similarity">
    <text evidence="2">Belongs to the oxygen-dependent FAD-linked oxidoreductase family.</text>
</comment>
<dbReference type="InterPro" id="IPR006093">
    <property type="entry name" value="Oxy_OxRdtase_FAD_BS"/>
</dbReference>
<gene>
    <name evidence="8" type="ORF">GCM10023320_60620</name>
</gene>
<feature type="compositionally biased region" description="Polar residues" evidence="6">
    <location>
        <begin position="416"/>
        <end position="425"/>
    </location>
</feature>
<dbReference type="EMBL" id="BAABJO010000028">
    <property type="protein sequence ID" value="GAA5133843.1"/>
    <property type="molecule type" value="Genomic_DNA"/>
</dbReference>
<proteinExistence type="inferred from homology"/>
<dbReference type="SUPFAM" id="SSF56176">
    <property type="entry name" value="FAD-binding/transporter-associated domain-like"/>
    <property type="match status" value="1"/>
</dbReference>
<evidence type="ECO:0000256" key="5">
    <source>
        <dbReference type="ARBA" id="ARBA00023002"/>
    </source>
</evidence>
<sequence length="425" mass="44716">MSTPTQTTSAPTVGQVAHELKNRLTGALLLPGDAGYERQRDGFHGAPAAVVDAETVADVQATVRAAGRGGVPLTVLSTGHGTVVAPDGGLLLRTSRMAQVLVDPDRRIARVGPGVRWSEVVAAAEPFGLAPLSGDTPSVGVVGYTLGGGLSWLSRKYGLAADSLLRAELVTADGRVVVADRHHHTDLYWAIRGGSGNFGVVTSLELQLHPVPSVYGGSAEFPVDGAGRALRYLAEHGDELPDELSVSVVVSPDSLVVRAVHAGGNGRAALQPLLDAAGTPLVDRFREMRYSEVSTIGGTPPITFAMYDELSEDTIRAVVESGVTVEVKHWGGAIARPSHDDPGPVGHRDARFVMKIAAPATEAITASATGGSFLNFLHDTTRTQDAFTPEDHRRLREVKTAYDPGNVFHRNHNIPPLSTSKGSLT</sequence>
<organism evidence="8 9">
    <name type="scientific">Pseudonocardia adelaidensis</name>
    <dbReference type="NCBI Taxonomy" id="648754"/>
    <lineage>
        <taxon>Bacteria</taxon>
        <taxon>Bacillati</taxon>
        <taxon>Actinomycetota</taxon>
        <taxon>Actinomycetes</taxon>
        <taxon>Pseudonocardiales</taxon>
        <taxon>Pseudonocardiaceae</taxon>
        <taxon>Pseudonocardia</taxon>
    </lineage>
</organism>
<name>A0ABP9NTL8_9PSEU</name>
<dbReference type="Pfam" id="PF08031">
    <property type="entry name" value="BBE"/>
    <property type="match status" value="1"/>
</dbReference>
<dbReference type="InterPro" id="IPR050416">
    <property type="entry name" value="FAD-linked_Oxidoreductase"/>
</dbReference>
<protein>
    <submittedName>
        <fullName evidence="8">FAD-binding oxidoreductase</fullName>
    </submittedName>
</protein>
<feature type="region of interest" description="Disordered" evidence="6">
    <location>
        <begin position="406"/>
        <end position="425"/>
    </location>
</feature>
<evidence type="ECO:0000256" key="6">
    <source>
        <dbReference type="SAM" id="MobiDB-lite"/>
    </source>
</evidence>
<dbReference type="Pfam" id="PF01565">
    <property type="entry name" value="FAD_binding_4"/>
    <property type="match status" value="1"/>
</dbReference>
<keyword evidence="4" id="KW-0274">FAD</keyword>
<dbReference type="InterPro" id="IPR036318">
    <property type="entry name" value="FAD-bd_PCMH-like_sf"/>
</dbReference>
<keyword evidence="3" id="KW-0285">Flavoprotein</keyword>
<dbReference type="Gene3D" id="3.30.43.10">
    <property type="entry name" value="Uridine Diphospho-n-acetylenolpyruvylglucosamine Reductase, domain 2"/>
    <property type="match status" value="1"/>
</dbReference>
<accession>A0ABP9NTL8</accession>
<dbReference type="InterPro" id="IPR016166">
    <property type="entry name" value="FAD-bd_PCMH"/>
</dbReference>
<dbReference type="InterPro" id="IPR006094">
    <property type="entry name" value="Oxid_FAD_bind_N"/>
</dbReference>
<comment type="cofactor">
    <cofactor evidence="1">
        <name>FAD</name>
        <dbReference type="ChEBI" id="CHEBI:57692"/>
    </cofactor>
</comment>
<evidence type="ECO:0000259" key="7">
    <source>
        <dbReference type="PROSITE" id="PS51387"/>
    </source>
</evidence>
<reference evidence="9" key="1">
    <citation type="journal article" date="2019" name="Int. J. Syst. Evol. Microbiol.">
        <title>The Global Catalogue of Microorganisms (GCM) 10K type strain sequencing project: providing services to taxonomists for standard genome sequencing and annotation.</title>
        <authorList>
            <consortium name="The Broad Institute Genomics Platform"/>
            <consortium name="The Broad Institute Genome Sequencing Center for Infectious Disease"/>
            <person name="Wu L."/>
            <person name="Ma J."/>
        </authorList>
    </citation>
    <scope>NUCLEOTIDE SEQUENCE [LARGE SCALE GENOMIC DNA]</scope>
    <source>
        <strain evidence="9">JCM 18302</strain>
    </source>
</reference>
<evidence type="ECO:0000256" key="1">
    <source>
        <dbReference type="ARBA" id="ARBA00001974"/>
    </source>
</evidence>
<evidence type="ECO:0000256" key="4">
    <source>
        <dbReference type="ARBA" id="ARBA00022827"/>
    </source>
</evidence>
<feature type="domain" description="FAD-binding PCMH-type" evidence="7">
    <location>
        <begin position="43"/>
        <end position="211"/>
    </location>
</feature>
<evidence type="ECO:0000256" key="2">
    <source>
        <dbReference type="ARBA" id="ARBA00005466"/>
    </source>
</evidence>
<evidence type="ECO:0000313" key="8">
    <source>
        <dbReference type="EMBL" id="GAA5133843.1"/>
    </source>
</evidence>
<dbReference type="Proteomes" id="UP001500804">
    <property type="component" value="Unassembled WGS sequence"/>
</dbReference>
<dbReference type="InterPro" id="IPR012951">
    <property type="entry name" value="BBE"/>
</dbReference>